<evidence type="ECO:0000256" key="3">
    <source>
        <dbReference type="SAM" id="MobiDB-lite"/>
    </source>
</evidence>
<reference evidence="5 6" key="1">
    <citation type="submission" date="2024-03" db="EMBL/GenBank/DDBJ databases">
        <title>Human intestinal bacterial collection.</title>
        <authorList>
            <person name="Pauvert C."/>
            <person name="Hitch T.C.A."/>
            <person name="Clavel T."/>
        </authorList>
    </citation>
    <scope>NUCLEOTIDE SEQUENCE [LARGE SCALE GENOMIC DNA]</scope>
    <source>
        <strain evidence="5 6">CLA-JM-H16</strain>
    </source>
</reference>
<protein>
    <submittedName>
        <fullName evidence="5">MobA/MobL family protein</fullName>
    </submittedName>
</protein>
<feature type="region of interest" description="Disordered" evidence="3">
    <location>
        <begin position="494"/>
        <end position="515"/>
    </location>
</feature>
<name>A0ABV1BA73_9FIRM</name>
<comment type="caution">
    <text evidence="5">The sequence shown here is derived from an EMBL/GenBank/DDBJ whole genome shotgun (WGS) entry which is preliminary data.</text>
</comment>
<keyword evidence="2" id="KW-0184">Conjugation</keyword>
<dbReference type="InterPro" id="IPR005053">
    <property type="entry name" value="MobA_MobL"/>
</dbReference>
<comment type="similarity">
    <text evidence="1">Belongs to the MobA/MobL family.</text>
</comment>
<organism evidence="5 6">
    <name type="scientific">Blautia aquisgranensis</name>
    <dbReference type="NCBI Taxonomy" id="3133153"/>
    <lineage>
        <taxon>Bacteria</taxon>
        <taxon>Bacillati</taxon>
        <taxon>Bacillota</taxon>
        <taxon>Clostridia</taxon>
        <taxon>Lachnospirales</taxon>
        <taxon>Lachnospiraceae</taxon>
        <taxon>Blautia</taxon>
    </lineage>
</organism>
<dbReference type="Proteomes" id="UP001473063">
    <property type="component" value="Unassembled WGS sequence"/>
</dbReference>
<sequence>MAVKNLSTRVAIIGRGAKCRGGSSAVDKSAYISRTTMYSEYDGTTYYPKYTEDLVHNEVMLPVNAPAEYSDPSVLWNSVEMRESKSAKAQLARSYKINLPNEWSYELAIEVMRDYVKRNFVDDGMCAQFAIHDSENPNTHQRNLHCHIMLTMRPILEDGSWGDKQKKIYALDADGNKIRKKNGQYKCTTQDVTGWNSRENARKWRKDLADTINAVNDKNGLRENFWEHRSFAEQGLDTIPQIHLGEKASALERAGIQTERGNVNRRIMEQNKAILTAKMLVAKAEEQLQKLVNSKPVEAVRNTANEVLDMIRAVVGKKGRLELPVIKSKYLRKISQRQSLQEQERMERFVVANQIESFEQLQEFKTQREPAYEKLSAERQQLAEQIARLEQLLVAYSDYEPYIVYHKTSNSLKGFAKRKYDKEHETELREYDSYRAKLKKMLSSDEKITPKKWTAEKAKLEEQLQESNPDYARVVTELASTEVIEHNHKMLAMTREAEQNQRSQIHSRKKNEQSL</sequence>
<evidence type="ECO:0000256" key="1">
    <source>
        <dbReference type="ARBA" id="ARBA00010873"/>
    </source>
</evidence>
<dbReference type="Pfam" id="PF03389">
    <property type="entry name" value="MobA_MobL"/>
    <property type="match status" value="1"/>
</dbReference>
<evidence type="ECO:0000256" key="2">
    <source>
        <dbReference type="ARBA" id="ARBA00022971"/>
    </source>
</evidence>
<dbReference type="EMBL" id="JBBMEJ010000001">
    <property type="protein sequence ID" value="MEQ2369539.1"/>
    <property type="molecule type" value="Genomic_DNA"/>
</dbReference>
<proteinExistence type="inferred from homology"/>
<accession>A0ABV1BA73</accession>
<evidence type="ECO:0000313" key="6">
    <source>
        <dbReference type="Proteomes" id="UP001473063"/>
    </source>
</evidence>
<keyword evidence="6" id="KW-1185">Reference proteome</keyword>
<evidence type="ECO:0000313" key="5">
    <source>
        <dbReference type="EMBL" id="MEQ2369539.1"/>
    </source>
</evidence>
<evidence type="ECO:0000259" key="4">
    <source>
        <dbReference type="Pfam" id="PF03389"/>
    </source>
</evidence>
<dbReference type="Gene3D" id="3.30.930.30">
    <property type="match status" value="1"/>
</dbReference>
<gene>
    <name evidence="5" type="ORF">WMO28_01015</name>
</gene>
<dbReference type="RefSeq" id="WP_002582176.1">
    <property type="nucleotide sequence ID" value="NZ_JBBMEJ010000001.1"/>
</dbReference>
<feature type="domain" description="MobA/MobL protein" evidence="4">
    <location>
        <begin position="24"/>
        <end position="253"/>
    </location>
</feature>